<dbReference type="SUPFAM" id="SSF52540">
    <property type="entry name" value="P-loop containing nucleoside triphosphate hydrolases"/>
    <property type="match status" value="1"/>
</dbReference>
<dbReference type="PANTHER" id="PTHR10285">
    <property type="entry name" value="URIDINE KINASE"/>
    <property type="match status" value="1"/>
</dbReference>
<dbReference type="EMBL" id="PDLN01000014">
    <property type="protein sequence ID" value="RDW67068.1"/>
    <property type="molecule type" value="Genomic_DNA"/>
</dbReference>
<gene>
    <name evidence="1" type="ORF">BP5796_09817</name>
</gene>
<reference evidence="1 2" key="1">
    <citation type="journal article" date="2018" name="IMA Fungus">
        <title>IMA Genome-F 9: Draft genome sequence of Annulohypoxylon stygium, Aspergillus mulundensis, Berkeleyomyces basicola (syn. Thielaviopsis basicola), Ceratocystis smalleyi, two Cercospora beticola strains, Coleophoma cylindrospora, Fusarium fracticaudum, Phialophora cf. hyalina, and Morchella septimelata.</title>
        <authorList>
            <person name="Wingfield B.D."/>
            <person name="Bills G.F."/>
            <person name="Dong Y."/>
            <person name="Huang W."/>
            <person name="Nel W.J."/>
            <person name="Swalarsk-Parry B.S."/>
            <person name="Vaghefi N."/>
            <person name="Wilken P.M."/>
            <person name="An Z."/>
            <person name="de Beer Z.W."/>
            <person name="De Vos L."/>
            <person name="Chen L."/>
            <person name="Duong T.A."/>
            <person name="Gao Y."/>
            <person name="Hammerbacher A."/>
            <person name="Kikkert J.R."/>
            <person name="Li Y."/>
            <person name="Li H."/>
            <person name="Li K."/>
            <person name="Li Q."/>
            <person name="Liu X."/>
            <person name="Ma X."/>
            <person name="Naidoo K."/>
            <person name="Pethybridge S.J."/>
            <person name="Sun J."/>
            <person name="Steenkamp E.T."/>
            <person name="van der Nest M.A."/>
            <person name="van Wyk S."/>
            <person name="Wingfield M.J."/>
            <person name="Xiong C."/>
            <person name="Yue Q."/>
            <person name="Zhang X."/>
        </authorList>
    </citation>
    <scope>NUCLEOTIDE SEQUENCE [LARGE SCALE GENOMIC DNA]</scope>
    <source>
        <strain evidence="1 2">BP5796</strain>
    </source>
</reference>
<proteinExistence type="predicted"/>
<dbReference type="InterPro" id="IPR027417">
    <property type="entry name" value="P-loop_NTPase"/>
</dbReference>
<accession>A0A3D8QZF3</accession>
<evidence type="ECO:0000313" key="1">
    <source>
        <dbReference type="EMBL" id="RDW67068.1"/>
    </source>
</evidence>
<dbReference type="Gene3D" id="3.40.50.300">
    <property type="entry name" value="P-loop containing nucleotide triphosphate hydrolases"/>
    <property type="match status" value="1"/>
</dbReference>
<dbReference type="OrthoDB" id="347435at2759"/>
<evidence type="ECO:0008006" key="3">
    <source>
        <dbReference type="Google" id="ProtNLM"/>
    </source>
</evidence>
<sequence length="328" mass="37315">MSRAEQTELIIQRLLPSIRQHQSSQPKLDPRAFVLGITGLQGCGKSTLASSVVESLNNVHACRAIEVSLDDFYLTHADRQRLDQNNTLLKTRGQPGTHDVRLARLILDQFVSGEKRAKAQQELAINESEISIPVFDKSLHSGCGDRLPRDLWKTVPRDPPVQVLVFEGWCLGFTPCAKDEMEKRWMAAKKQSHLQLESSALADSRFSTTTLSENSLEDLVSVNRNLEGYCNSFMGPQHLDFLVYLDTPDLSNVYTWRMQQEKALRLAKGTSMADDEVISFVKGYMPSYEMYLDDLRTGFFKDRDQKAQNKELHIMLDVSRNIVQMRSF</sequence>
<name>A0A3D8QZF3_9HELO</name>
<keyword evidence="2" id="KW-1185">Reference proteome</keyword>
<evidence type="ECO:0000313" key="2">
    <source>
        <dbReference type="Proteomes" id="UP000256328"/>
    </source>
</evidence>
<comment type="caution">
    <text evidence="1">The sequence shown here is derived from an EMBL/GenBank/DDBJ whole genome shotgun (WGS) entry which is preliminary data.</text>
</comment>
<dbReference type="Proteomes" id="UP000256328">
    <property type="component" value="Unassembled WGS sequence"/>
</dbReference>
<dbReference type="AlphaFoldDB" id="A0A3D8QZF3"/>
<organism evidence="1 2">
    <name type="scientific">Coleophoma crateriformis</name>
    <dbReference type="NCBI Taxonomy" id="565419"/>
    <lineage>
        <taxon>Eukaryota</taxon>
        <taxon>Fungi</taxon>
        <taxon>Dikarya</taxon>
        <taxon>Ascomycota</taxon>
        <taxon>Pezizomycotina</taxon>
        <taxon>Leotiomycetes</taxon>
        <taxon>Helotiales</taxon>
        <taxon>Dermateaceae</taxon>
        <taxon>Coleophoma</taxon>
    </lineage>
</organism>
<protein>
    <recommendedName>
        <fullName evidence="3">P-loop containing nucleoside triphosphate hydrolase protein</fullName>
    </recommendedName>
</protein>